<feature type="region of interest" description="Disordered" evidence="1">
    <location>
        <begin position="22"/>
        <end position="72"/>
    </location>
</feature>
<reference evidence="2 3" key="1">
    <citation type="submission" date="2018-08" db="EMBL/GenBank/DDBJ databases">
        <title>Draft genome of the lignicolous fungus Coniochaeta pulveracea.</title>
        <authorList>
            <person name="Borstlap C.J."/>
            <person name="De Witt R.N."/>
            <person name="Botha A."/>
            <person name="Volschenk H."/>
        </authorList>
    </citation>
    <scope>NUCLEOTIDE SEQUENCE [LARGE SCALE GENOMIC DNA]</scope>
    <source>
        <strain evidence="2 3">CAB683</strain>
    </source>
</reference>
<dbReference type="AlphaFoldDB" id="A0A420YIN3"/>
<evidence type="ECO:0000313" key="2">
    <source>
        <dbReference type="EMBL" id="RKU47758.1"/>
    </source>
</evidence>
<evidence type="ECO:0000256" key="1">
    <source>
        <dbReference type="SAM" id="MobiDB-lite"/>
    </source>
</evidence>
<proteinExistence type="predicted"/>
<gene>
    <name evidence="2" type="ORF">DL546_005131</name>
</gene>
<keyword evidence="3" id="KW-1185">Reference proteome</keyword>
<accession>A0A420YIN3</accession>
<protein>
    <submittedName>
        <fullName evidence="2">Uncharacterized protein</fullName>
    </submittedName>
</protein>
<evidence type="ECO:0000313" key="3">
    <source>
        <dbReference type="Proteomes" id="UP000275385"/>
    </source>
</evidence>
<dbReference type="EMBL" id="QVQW01000007">
    <property type="protein sequence ID" value="RKU47758.1"/>
    <property type="molecule type" value="Genomic_DNA"/>
</dbReference>
<comment type="caution">
    <text evidence="2">The sequence shown here is derived from an EMBL/GenBank/DDBJ whole genome shotgun (WGS) entry which is preliminary data.</text>
</comment>
<organism evidence="2 3">
    <name type="scientific">Coniochaeta pulveracea</name>
    <dbReference type="NCBI Taxonomy" id="177199"/>
    <lineage>
        <taxon>Eukaryota</taxon>
        <taxon>Fungi</taxon>
        <taxon>Dikarya</taxon>
        <taxon>Ascomycota</taxon>
        <taxon>Pezizomycotina</taxon>
        <taxon>Sordariomycetes</taxon>
        <taxon>Sordariomycetidae</taxon>
        <taxon>Coniochaetales</taxon>
        <taxon>Coniochaetaceae</taxon>
        <taxon>Coniochaeta</taxon>
    </lineage>
</organism>
<feature type="compositionally biased region" description="Low complexity" evidence="1">
    <location>
        <begin position="22"/>
        <end position="33"/>
    </location>
</feature>
<dbReference type="Proteomes" id="UP000275385">
    <property type="component" value="Unassembled WGS sequence"/>
</dbReference>
<name>A0A420YIN3_9PEZI</name>
<sequence>MPRSRIAHGAATPKQFSDSFYYSEDSYSHSHPSIQPRSSTSYGDYVEDNSYSYSGHDMADQSQHGGNGEQLPISHEDWETHLRSCQITGPQAVAYKGVTLNPGMVITIESRGPTTRMALYSHCSVRALRVHDNSEVSNGGRSVTGVQVAQSSTTVTMEYRFDDLFIEEAGNFYFDICIYGMDTMTSMAPRILVTWGEKYSQAITITE</sequence>